<feature type="transmembrane region" description="Helical" evidence="5">
    <location>
        <begin position="275"/>
        <end position="298"/>
    </location>
</feature>
<comment type="caution">
    <text evidence="7">The sequence shown here is derived from an EMBL/GenBank/DDBJ whole genome shotgun (WGS) entry which is preliminary data.</text>
</comment>
<dbReference type="InterPro" id="IPR020846">
    <property type="entry name" value="MFS_dom"/>
</dbReference>
<evidence type="ECO:0000259" key="6">
    <source>
        <dbReference type="PROSITE" id="PS50850"/>
    </source>
</evidence>
<feature type="domain" description="Major facilitator superfamily (MFS) profile" evidence="6">
    <location>
        <begin position="18"/>
        <end position="473"/>
    </location>
</feature>
<evidence type="ECO:0000313" key="8">
    <source>
        <dbReference type="Proteomes" id="UP000568380"/>
    </source>
</evidence>
<feature type="transmembrane region" description="Helical" evidence="5">
    <location>
        <begin position="233"/>
        <end position="254"/>
    </location>
</feature>
<organism evidence="7 8">
    <name type="scientific">Nonomuraea endophytica</name>
    <dbReference type="NCBI Taxonomy" id="714136"/>
    <lineage>
        <taxon>Bacteria</taxon>
        <taxon>Bacillati</taxon>
        <taxon>Actinomycetota</taxon>
        <taxon>Actinomycetes</taxon>
        <taxon>Streptosporangiales</taxon>
        <taxon>Streptosporangiaceae</taxon>
        <taxon>Nonomuraea</taxon>
    </lineage>
</organism>
<dbReference type="PANTHER" id="PTHR23501">
    <property type="entry name" value="MAJOR FACILITATOR SUPERFAMILY"/>
    <property type="match status" value="1"/>
</dbReference>
<accession>A0A7W8EDB5</accession>
<dbReference type="EMBL" id="JACHIN010000002">
    <property type="protein sequence ID" value="MBB5076390.1"/>
    <property type="molecule type" value="Genomic_DNA"/>
</dbReference>
<dbReference type="Gene3D" id="1.20.1250.20">
    <property type="entry name" value="MFS general substrate transporter like domains"/>
    <property type="match status" value="1"/>
</dbReference>
<evidence type="ECO:0000256" key="1">
    <source>
        <dbReference type="ARBA" id="ARBA00004651"/>
    </source>
</evidence>
<name>A0A7W8EDB5_9ACTN</name>
<comment type="subcellular location">
    <subcellularLocation>
        <location evidence="1">Cell membrane</location>
        <topology evidence="1">Multi-pass membrane protein</topology>
    </subcellularLocation>
</comment>
<dbReference type="AlphaFoldDB" id="A0A7W8EDB5"/>
<sequence length="475" mass="49081">MELDAPSSRLSEREILKALAGLLLALFSAVSSTLIVTNAVPSIVTALGGSQAQYTWLVATSLLTMTVSIPLWGRLADQFDKRKVVQAALALFAAGSVAAGTSPTIEMLIGMRAVQGVAMGGLLATAQAIVAGIVPPRQGGRYGGYIATVMALGTLCGPLIGGAIVDTAWLGWRWCFFVVVPFAVVSLVILNRYLRVPWIRSEARVDYLGALLTTVTAMTPAVWVTFAGRAFPWVSWQSAACLAGTFVAGVLLYLAERRHPDPVVPLSLLRRRTTALAIAGSAAVGMVMFSSIVFISQYFQLARGYSPTEAGLLCMPMMVSTTLASLGSGHLITRFGRWKGFLVGGSAALAGGLAMLAVLGSGPPLWYVVASTVLVGLGIGVVMQNYVLAVQNGAPADRVGAASASVSFFRSLGGVMGMSVLGAIVTHAVSSAQGYGPAVRDAYAGATGTVFAVSAGLATISLLAALAIKAVPLRA</sequence>
<evidence type="ECO:0000256" key="2">
    <source>
        <dbReference type="ARBA" id="ARBA00022692"/>
    </source>
</evidence>
<feature type="transmembrane region" description="Helical" evidence="5">
    <location>
        <begin position="84"/>
        <end position="101"/>
    </location>
</feature>
<dbReference type="PANTHER" id="PTHR23501:SF197">
    <property type="entry name" value="COMD"/>
    <property type="match status" value="1"/>
</dbReference>
<evidence type="ECO:0000256" key="5">
    <source>
        <dbReference type="SAM" id="Phobius"/>
    </source>
</evidence>
<dbReference type="PROSITE" id="PS50850">
    <property type="entry name" value="MFS"/>
    <property type="match status" value="1"/>
</dbReference>
<feature type="transmembrane region" description="Helical" evidence="5">
    <location>
        <begin position="408"/>
        <end position="430"/>
    </location>
</feature>
<keyword evidence="2 5" id="KW-0812">Transmembrane</keyword>
<feature type="transmembrane region" description="Helical" evidence="5">
    <location>
        <begin position="340"/>
        <end position="359"/>
    </location>
</feature>
<protein>
    <submittedName>
        <fullName evidence="7">MFS family permease</fullName>
    </submittedName>
</protein>
<evidence type="ECO:0000313" key="7">
    <source>
        <dbReference type="EMBL" id="MBB5076390.1"/>
    </source>
</evidence>
<keyword evidence="8" id="KW-1185">Reference proteome</keyword>
<gene>
    <name evidence="7" type="ORF">HNR40_001854</name>
</gene>
<feature type="transmembrane region" description="Helical" evidence="5">
    <location>
        <begin position="365"/>
        <end position="388"/>
    </location>
</feature>
<dbReference type="RefSeq" id="WP_221340183.1">
    <property type="nucleotide sequence ID" value="NZ_JACHIN010000002.1"/>
</dbReference>
<dbReference type="Gene3D" id="1.20.1720.10">
    <property type="entry name" value="Multidrug resistance protein D"/>
    <property type="match status" value="1"/>
</dbReference>
<feature type="transmembrane region" description="Helical" evidence="5">
    <location>
        <begin position="21"/>
        <end position="48"/>
    </location>
</feature>
<dbReference type="GO" id="GO:0005886">
    <property type="term" value="C:plasma membrane"/>
    <property type="evidence" value="ECO:0007669"/>
    <property type="project" value="UniProtKB-SubCell"/>
</dbReference>
<dbReference type="Pfam" id="PF07690">
    <property type="entry name" value="MFS_1"/>
    <property type="match status" value="1"/>
</dbReference>
<feature type="transmembrane region" description="Helical" evidence="5">
    <location>
        <begin position="442"/>
        <end position="468"/>
    </location>
</feature>
<feature type="transmembrane region" description="Helical" evidence="5">
    <location>
        <begin position="310"/>
        <end position="333"/>
    </location>
</feature>
<feature type="transmembrane region" description="Helical" evidence="5">
    <location>
        <begin position="113"/>
        <end position="133"/>
    </location>
</feature>
<dbReference type="Proteomes" id="UP000568380">
    <property type="component" value="Unassembled WGS sequence"/>
</dbReference>
<keyword evidence="3 5" id="KW-1133">Transmembrane helix</keyword>
<dbReference type="InterPro" id="IPR011701">
    <property type="entry name" value="MFS"/>
</dbReference>
<evidence type="ECO:0000256" key="4">
    <source>
        <dbReference type="ARBA" id="ARBA00023136"/>
    </source>
</evidence>
<dbReference type="InterPro" id="IPR036259">
    <property type="entry name" value="MFS_trans_sf"/>
</dbReference>
<dbReference type="SUPFAM" id="SSF103473">
    <property type="entry name" value="MFS general substrate transporter"/>
    <property type="match status" value="1"/>
</dbReference>
<feature type="transmembrane region" description="Helical" evidence="5">
    <location>
        <begin position="145"/>
        <end position="165"/>
    </location>
</feature>
<proteinExistence type="predicted"/>
<feature type="transmembrane region" description="Helical" evidence="5">
    <location>
        <begin position="205"/>
        <end position="227"/>
    </location>
</feature>
<feature type="transmembrane region" description="Helical" evidence="5">
    <location>
        <begin position="171"/>
        <end position="193"/>
    </location>
</feature>
<evidence type="ECO:0000256" key="3">
    <source>
        <dbReference type="ARBA" id="ARBA00022989"/>
    </source>
</evidence>
<dbReference type="PRINTS" id="PR01036">
    <property type="entry name" value="TCRTETB"/>
</dbReference>
<keyword evidence="4 5" id="KW-0472">Membrane</keyword>
<dbReference type="GO" id="GO:0022857">
    <property type="term" value="F:transmembrane transporter activity"/>
    <property type="evidence" value="ECO:0007669"/>
    <property type="project" value="InterPro"/>
</dbReference>
<feature type="transmembrane region" description="Helical" evidence="5">
    <location>
        <begin position="54"/>
        <end position="72"/>
    </location>
</feature>
<reference evidence="7 8" key="1">
    <citation type="submission" date="2020-08" db="EMBL/GenBank/DDBJ databases">
        <title>Genomic Encyclopedia of Type Strains, Phase IV (KMG-IV): sequencing the most valuable type-strain genomes for metagenomic binning, comparative biology and taxonomic classification.</title>
        <authorList>
            <person name="Goeker M."/>
        </authorList>
    </citation>
    <scope>NUCLEOTIDE SEQUENCE [LARGE SCALE GENOMIC DNA]</scope>
    <source>
        <strain evidence="7 8">DSM 45385</strain>
    </source>
</reference>